<dbReference type="EMBL" id="DSMR01000462">
    <property type="protein sequence ID" value="HET47771.1"/>
    <property type="molecule type" value="Genomic_DNA"/>
</dbReference>
<name>A0A7C2SA97_9BACT</name>
<gene>
    <name evidence="1" type="ORF">ENQ31_06365</name>
</gene>
<protein>
    <submittedName>
        <fullName evidence="1">Uncharacterized protein</fullName>
    </submittedName>
</protein>
<reference evidence="1" key="1">
    <citation type="journal article" date="2020" name="mSystems">
        <title>Genome- and Community-Level Interaction Insights into Carbon Utilization and Element Cycling Functions of Hydrothermarchaeota in Hydrothermal Sediment.</title>
        <authorList>
            <person name="Zhou Z."/>
            <person name="Liu Y."/>
            <person name="Xu W."/>
            <person name="Pan J."/>
            <person name="Luo Z.H."/>
            <person name="Li M."/>
        </authorList>
    </citation>
    <scope>NUCLEOTIDE SEQUENCE [LARGE SCALE GENOMIC DNA]</scope>
    <source>
        <strain evidence="1">SpSt-299</strain>
    </source>
</reference>
<organism evidence="1">
    <name type="scientific">Thermoanaerobaculum aquaticum</name>
    <dbReference type="NCBI Taxonomy" id="1312852"/>
    <lineage>
        <taxon>Bacteria</taxon>
        <taxon>Pseudomonadati</taxon>
        <taxon>Acidobacteriota</taxon>
        <taxon>Thermoanaerobaculia</taxon>
        <taxon>Thermoanaerobaculales</taxon>
        <taxon>Thermoanaerobaculaceae</taxon>
        <taxon>Thermoanaerobaculum</taxon>
    </lineage>
</organism>
<dbReference type="AlphaFoldDB" id="A0A7C2SA97"/>
<proteinExistence type="predicted"/>
<sequence>MDWLGVPALDVGGSYAQLLAEEQQSLTDLMASLDFPIWRGQYRHNTQILGNGPPKGGFQKFSSYRGCSFLSGLREMQRCAGAGCRAAWEAPALQTALAVWQAFPSKNIRGTAATAPTTPGRAMAFTTPGWKSAVTTRQGGPVWKGVGFGSFPGLAGATPVEPKLWLLLLLPFKLTEVLA</sequence>
<evidence type="ECO:0000313" key="1">
    <source>
        <dbReference type="EMBL" id="HET47771.1"/>
    </source>
</evidence>
<accession>A0A7C2SA97</accession>
<comment type="caution">
    <text evidence="1">The sequence shown here is derived from an EMBL/GenBank/DDBJ whole genome shotgun (WGS) entry which is preliminary data.</text>
</comment>